<evidence type="ECO:0000256" key="5">
    <source>
        <dbReference type="ARBA" id="ARBA00023004"/>
    </source>
</evidence>
<feature type="region of interest" description="Disordered" evidence="7">
    <location>
        <begin position="1"/>
        <end position="23"/>
    </location>
</feature>
<proteinExistence type="inferred from homology"/>
<keyword evidence="5 6" id="KW-0408">Iron</keyword>
<dbReference type="PANTHER" id="PTHR10458">
    <property type="entry name" value="PEPTIDE DEFORMYLASE"/>
    <property type="match status" value="1"/>
</dbReference>
<keyword evidence="9" id="KW-1185">Reference proteome</keyword>
<name>A0A5P9QA99_9MICO</name>
<dbReference type="FunFam" id="3.90.45.10:FF:000003">
    <property type="entry name" value="Peptide deformylase"/>
    <property type="match status" value="1"/>
</dbReference>
<dbReference type="RefSeq" id="WP_227994516.1">
    <property type="nucleotide sequence ID" value="NZ_BAABIH010000001.1"/>
</dbReference>
<dbReference type="KEGG" id="lxl:KDY119_00853"/>
<dbReference type="GO" id="GO:0046872">
    <property type="term" value="F:metal ion binding"/>
    <property type="evidence" value="ECO:0007669"/>
    <property type="project" value="UniProtKB-KW"/>
</dbReference>
<sequence length="247" mass="26636">MSTPEPRAADSTRDPAGPWSGGVDHRLREDVLRLLDTAQDGVLPIVQLGHPVLRRPALPYTGQLGDALPLLLEVMRSTMVAAPGVGLAAPQIGLGLRIAVLHDPGFPAGYEEAAAERERAPLPHRTLVNPRYEGVPTPGAVRDDGSRRGVERRSFAEGCLSFAGYQGVVARFRSVRLVAQDEHGADVDEIVTGWSARIVQHETDHLDGVVYVDRVETRSLMTNDNAARLWGGVPTGQVGELLGFHVE</sequence>
<comment type="catalytic activity">
    <reaction evidence="6">
        <text>N-terminal N-formyl-L-methionyl-[peptide] + H2O = N-terminal L-methionyl-[peptide] + formate</text>
        <dbReference type="Rhea" id="RHEA:24420"/>
        <dbReference type="Rhea" id="RHEA-COMP:10639"/>
        <dbReference type="Rhea" id="RHEA-COMP:10640"/>
        <dbReference type="ChEBI" id="CHEBI:15377"/>
        <dbReference type="ChEBI" id="CHEBI:15740"/>
        <dbReference type="ChEBI" id="CHEBI:49298"/>
        <dbReference type="ChEBI" id="CHEBI:64731"/>
        <dbReference type="EC" id="3.5.1.88"/>
    </reaction>
</comment>
<dbReference type="NCBIfam" id="NF001159">
    <property type="entry name" value="PRK00150.1-3"/>
    <property type="match status" value="1"/>
</dbReference>
<reference evidence="8 9" key="1">
    <citation type="submission" date="2019-10" db="EMBL/GenBank/DDBJ databases">
        <title>Genome sequence of Luteimicrobium xylanilyticum HY-24.</title>
        <authorList>
            <person name="Kim D.Y."/>
            <person name="Park H.-Y."/>
        </authorList>
    </citation>
    <scope>NUCLEOTIDE SEQUENCE [LARGE SCALE GENOMIC DNA]</scope>
    <source>
        <strain evidence="8 9">HY-24</strain>
    </source>
</reference>
<feature type="binding site" evidence="6">
    <location>
        <position position="205"/>
    </location>
    <ligand>
        <name>Fe cation</name>
        <dbReference type="ChEBI" id="CHEBI:24875"/>
    </ligand>
</feature>
<keyword evidence="2 6" id="KW-0479">Metal-binding</keyword>
<dbReference type="PANTHER" id="PTHR10458:SF2">
    <property type="entry name" value="PEPTIDE DEFORMYLASE, MITOCHONDRIAL"/>
    <property type="match status" value="1"/>
</dbReference>
<comment type="cofactor">
    <cofactor evidence="6">
        <name>Fe(2+)</name>
        <dbReference type="ChEBI" id="CHEBI:29033"/>
    </cofactor>
    <text evidence="6">Binds 1 Fe(2+) ion.</text>
</comment>
<protein>
    <recommendedName>
        <fullName evidence="6">Peptide deformylase</fullName>
        <shortName evidence="6">PDF</shortName>
        <ecNumber evidence="6">3.5.1.88</ecNumber>
    </recommendedName>
    <alternativeName>
        <fullName evidence="6">Polypeptide deformylase</fullName>
    </alternativeName>
</protein>
<accession>A0A5P9QA99</accession>
<dbReference type="Pfam" id="PF01327">
    <property type="entry name" value="Pep_deformylase"/>
    <property type="match status" value="1"/>
</dbReference>
<feature type="region of interest" description="Disordered" evidence="7">
    <location>
        <begin position="129"/>
        <end position="148"/>
    </location>
</feature>
<gene>
    <name evidence="6" type="primary">def</name>
    <name evidence="8" type="ORF">KDY119_00853</name>
</gene>
<dbReference type="GO" id="GO:0042586">
    <property type="term" value="F:peptide deformylase activity"/>
    <property type="evidence" value="ECO:0007669"/>
    <property type="project" value="UniProtKB-UniRule"/>
</dbReference>
<dbReference type="Gene3D" id="3.90.45.10">
    <property type="entry name" value="Peptide deformylase"/>
    <property type="match status" value="1"/>
</dbReference>
<dbReference type="EMBL" id="CP045529">
    <property type="protein sequence ID" value="QFU97355.1"/>
    <property type="molecule type" value="Genomic_DNA"/>
</dbReference>
<dbReference type="InterPro" id="IPR036821">
    <property type="entry name" value="Peptide_deformylase_sf"/>
</dbReference>
<evidence type="ECO:0000256" key="7">
    <source>
        <dbReference type="SAM" id="MobiDB-lite"/>
    </source>
</evidence>
<feature type="active site" evidence="6">
    <location>
        <position position="202"/>
    </location>
</feature>
<dbReference type="GO" id="GO:0006412">
    <property type="term" value="P:translation"/>
    <property type="evidence" value="ECO:0007669"/>
    <property type="project" value="UniProtKB-UniRule"/>
</dbReference>
<organism evidence="8 9">
    <name type="scientific">Luteimicrobium xylanilyticum</name>
    <dbReference type="NCBI Taxonomy" id="1133546"/>
    <lineage>
        <taxon>Bacteria</taxon>
        <taxon>Bacillati</taxon>
        <taxon>Actinomycetota</taxon>
        <taxon>Actinomycetes</taxon>
        <taxon>Micrococcales</taxon>
        <taxon>Luteimicrobium</taxon>
    </lineage>
</organism>
<dbReference type="EC" id="3.5.1.88" evidence="6"/>
<evidence type="ECO:0000313" key="9">
    <source>
        <dbReference type="Proteomes" id="UP000326702"/>
    </source>
</evidence>
<dbReference type="PRINTS" id="PR01576">
    <property type="entry name" value="PDEFORMYLASE"/>
</dbReference>
<evidence type="ECO:0000256" key="4">
    <source>
        <dbReference type="ARBA" id="ARBA00022917"/>
    </source>
</evidence>
<dbReference type="AlphaFoldDB" id="A0A5P9QA99"/>
<dbReference type="CDD" id="cd00487">
    <property type="entry name" value="Pep_deformylase"/>
    <property type="match status" value="1"/>
</dbReference>
<dbReference type="InterPro" id="IPR023635">
    <property type="entry name" value="Peptide_deformylase"/>
</dbReference>
<evidence type="ECO:0000313" key="8">
    <source>
        <dbReference type="EMBL" id="QFU97355.1"/>
    </source>
</evidence>
<evidence type="ECO:0000256" key="1">
    <source>
        <dbReference type="ARBA" id="ARBA00010759"/>
    </source>
</evidence>
<comment type="similarity">
    <text evidence="1 6">Belongs to the polypeptide deformylase family.</text>
</comment>
<evidence type="ECO:0000256" key="3">
    <source>
        <dbReference type="ARBA" id="ARBA00022801"/>
    </source>
</evidence>
<evidence type="ECO:0000256" key="6">
    <source>
        <dbReference type="HAMAP-Rule" id="MF_00163"/>
    </source>
</evidence>
<keyword evidence="3 6" id="KW-0378">Hydrolase</keyword>
<comment type="function">
    <text evidence="6">Removes the formyl group from the N-terminal Met of newly synthesized proteins. Requires at least a dipeptide for an efficient rate of reaction. N-terminal L-methionine is a prerequisite for activity but the enzyme has broad specificity at other positions.</text>
</comment>
<dbReference type="HAMAP" id="MF_00163">
    <property type="entry name" value="Pep_deformylase"/>
    <property type="match status" value="1"/>
</dbReference>
<dbReference type="Proteomes" id="UP000326702">
    <property type="component" value="Chromosome"/>
</dbReference>
<feature type="binding site" evidence="6">
    <location>
        <position position="159"/>
    </location>
    <ligand>
        <name>Fe cation</name>
        <dbReference type="ChEBI" id="CHEBI:24875"/>
    </ligand>
</feature>
<dbReference type="SUPFAM" id="SSF56420">
    <property type="entry name" value="Peptide deformylase"/>
    <property type="match status" value="1"/>
</dbReference>
<evidence type="ECO:0000256" key="2">
    <source>
        <dbReference type="ARBA" id="ARBA00022723"/>
    </source>
</evidence>
<feature type="binding site" evidence="6">
    <location>
        <position position="201"/>
    </location>
    <ligand>
        <name>Fe cation</name>
        <dbReference type="ChEBI" id="CHEBI:24875"/>
    </ligand>
</feature>
<keyword evidence="4 6" id="KW-0648">Protein biosynthesis</keyword>